<dbReference type="Gene3D" id="3.40.50.200">
    <property type="entry name" value="Peptidase S8/S53 domain"/>
    <property type="match status" value="1"/>
</dbReference>
<evidence type="ECO:0000256" key="2">
    <source>
        <dbReference type="ARBA" id="ARBA00022729"/>
    </source>
</evidence>
<gene>
    <name evidence="7" type="ORF">JRO89_XS01G0111500</name>
</gene>
<evidence type="ECO:0000256" key="3">
    <source>
        <dbReference type="PROSITE-ProRule" id="PRU01240"/>
    </source>
</evidence>
<dbReference type="InterPro" id="IPR045051">
    <property type="entry name" value="SBT"/>
</dbReference>
<comment type="caution">
    <text evidence="7">The sequence shown here is derived from an EMBL/GenBank/DDBJ whole genome shotgun (WGS) entry which is preliminary data.</text>
</comment>
<keyword evidence="8" id="KW-1185">Reference proteome</keyword>
<feature type="domain" description="Peptidase S8/S53" evidence="5">
    <location>
        <begin position="140"/>
        <end position="309"/>
    </location>
</feature>
<organism evidence="7 8">
    <name type="scientific">Xanthoceras sorbifolium</name>
    <dbReference type="NCBI Taxonomy" id="99658"/>
    <lineage>
        <taxon>Eukaryota</taxon>
        <taxon>Viridiplantae</taxon>
        <taxon>Streptophyta</taxon>
        <taxon>Embryophyta</taxon>
        <taxon>Tracheophyta</taxon>
        <taxon>Spermatophyta</taxon>
        <taxon>Magnoliopsida</taxon>
        <taxon>eudicotyledons</taxon>
        <taxon>Gunneridae</taxon>
        <taxon>Pentapetalae</taxon>
        <taxon>rosids</taxon>
        <taxon>malvids</taxon>
        <taxon>Sapindales</taxon>
        <taxon>Sapindaceae</taxon>
        <taxon>Xanthoceroideae</taxon>
        <taxon>Xanthoceras</taxon>
    </lineage>
</organism>
<dbReference type="InterPro" id="IPR010259">
    <property type="entry name" value="S8pro/Inhibitor_I9"/>
</dbReference>
<dbReference type="PANTHER" id="PTHR10795">
    <property type="entry name" value="PROPROTEIN CONVERTASE SUBTILISIN/KEXIN"/>
    <property type="match status" value="1"/>
</dbReference>
<sequence length="395" mass="42247">MQWLLHHLVCLSLQYIFSALVVAAASSQPGATDDDNKQVYIVYMGSLPTTGSEYTPQSHHISILQQVVEGRSAVDFLVRSYNRSFNGFAARISSDEGHKISGMSKVVSVFPSKTLHFHTTRSWDFIGFTEDTKSSRTGESDVIIGVIDSGIWPESESFCDQGFGPPPQKWKGQCAGGENFICNNKIIGARFYDNDRSARDNIGHGSHTASIAAGNKVSRVSFYGMAKGNARGRAPSARIAVYKPCDDSCSDQQVLAAFDDAIADGVDIITISLGGGYHQPFENDAVAIGAFHAMEKGILTVHSAGNFGNEKTLVGLGVNSFVMSGKFPLIFGSDSDKCARTCSDGYLDSKIVKGNIVLCESDMTTCPFDEPLSAGAVGAIALGTNADNSTSYIDP</sequence>
<dbReference type="CDD" id="cd02120">
    <property type="entry name" value="PA_subtilisin_like"/>
    <property type="match status" value="1"/>
</dbReference>
<evidence type="ECO:0008006" key="9">
    <source>
        <dbReference type="Google" id="ProtNLM"/>
    </source>
</evidence>
<keyword evidence="3" id="KW-0720">Serine protease</keyword>
<protein>
    <recommendedName>
        <fullName evidence="9">Cucumisin</fullName>
    </recommendedName>
</protein>
<accession>A0ABQ8IIR7</accession>
<evidence type="ECO:0000256" key="1">
    <source>
        <dbReference type="ARBA" id="ARBA00011073"/>
    </source>
</evidence>
<evidence type="ECO:0000313" key="7">
    <source>
        <dbReference type="EMBL" id="KAH7576571.1"/>
    </source>
</evidence>
<dbReference type="InterPro" id="IPR037045">
    <property type="entry name" value="S8pro/Inhibitor_I9_sf"/>
</dbReference>
<reference evidence="7 8" key="1">
    <citation type="submission" date="2021-02" db="EMBL/GenBank/DDBJ databases">
        <title>Plant Genome Project.</title>
        <authorList>
            <person name="Zhang R.-G."/>
        </authorList>
    </citation>
    <scope>NUCLEOTIDE SEQUENCE [LARGE SCALE GENOMIC DNA]</scope>
    <source>
        <tissue evidence="7">Leaves</tissue>
    </source>
</reference>
<dbReference type="EMBL" id="JAFEMO010000001">
    <property type="protein sequence ID" value="KAH7576571.1"/>
    <property type="molecule type" value="Genomic_DNA"/>
</dbReference>
<dbReference type="PROSITE" id="PS51892">
    <property type="entry name" value="SUBTILASE"/>
    <property type="match status" value="1"/>
</dbReference>
<proteinExistence type="inferred from homology"/>
<feature type="active site" description="Charge relay system" evidence="3">
    <location>
        <position position="148"/>
    </location>
</feature>
<dbReference type="InterPro" id="IPR036852">
    <property type="entry name" value="Peptidase_S8/S53_dom_sf"/>
</dbReference>
<evidence type="ECO:0000256" key="4">
    <source>
        <dbReference type="SAM" id="SignalP"/>
    </source>
</evidence>
<feature type="signal peptide" evidence="4">
    <location>
        <begin position="1"/>
        <end position="18"/>
    </location>
</feature>
<dbReference type="Proteomes" id="UP000827721">
    <property type="component" value="Unassembled WGS sequence"/>
</dbReference>
<keyword evidence="3" id="KW-0645">Protease</keyword>
<feature type="chain" id="PRO_5046031636" description="Cucumisin" evidence="4">
    <location>
        <begin position="19"/>
        <end position="395"/>
    </location>
</feature>
<dbReference type="Gene3D" id="3.30.70.80">
    <property type="entry name" value="Peptidase S8 propeptide/proteinase inhibitor I9"/>
    <property type="match status" value="1"/>
</dbReference>
<comment type="similarity">
    <text evidence="1 3">Belongs to the peptidase S8 family.</text>
</comment>
<evidence type="ECO:0000313" key="8">
    <source>
        <dbReference type="Proteomes" id="UP000827721"/>
    </source>
</evidence>
<evidence type="ECO:0000259" key="5">
    <source>
        <dbReference type="Pfam" id="PF00082"/>
    </source>
</evidence>
<feature type="active site" description="Charge relay system" evidence="3">
    <location>
        <position position="391"/>
    </location>
</feature>
<name>A0ABQ8IIR7_9ROSI</name>
<dbReference type="InterPro" id="IPR000209">
    <property type="entry name" value="Peptidase_S8/S53_dom"/>
</dbReference>
<dbReference type="Pfam" id="PF00082">
    <property type="entry name" value="Peptidase_S8"/>
    <property type="match status" value="1"/>
</dbReference>
<feature type="active site" description="Charge relay system" evidence="3">
    <location>
        <position position="204"/>
    </location>
</feature>
<dbReference type="SUPFAM" id="SSF52743">
    <property type="entry name" value="Subtilisin-like"/>
    <property type="match status" value="1"/>
</dbReference>
<evidence type="ECO:0000259" key="6">
    <source>
        <dbReference type="Pfam" id="PF05922"/>
    </source>
</evidence>
<feature type="domain" description="Inhibitor I9" evidence="6">
    <location>
        <begin position="39"/>
        <end position="118"/>
    </location>
</feature>
<keyword evidence="3" id="KW-0378">Hydrolase</keyword>
<dbReference type="Pfam" id="PF05922">
    <property type="entry name" value="Inhibitor_I9"/>
    <property type="match status" value="1"/>
</dbReference>
<keyword evidence="2 4" id="KW-0732">Signal</keyword>